<dbReference type="EMBL" id="BAABKB010000021">
    <property type="protein sequence ID" value="GAA5021934.1"/>
    <property type="molecule type" value="Genomic_DNA"/>
</dbReference>
<sequence length="244" mass="26315">MLTTRRRTAAALAALALTGTLAVGSAAGQNITDSTPLSPVTAQPRPSGSNCPGPGASDDDRDTWGPGMMGRDCWWGPGMMGGPYWVRGDGMPVKSLDQARHHADAFADRLGLRVGEVMQFSRNFYAELETPAGKPATEILVDPADGDTGIEYGPAMMWNTDYGMHPRGQTQNRISPDRAQDLAQRWLRNQGSHLTTGEAEAFPGYYTLHTLRSGKIDGMLSINASTGAVWDHTWHGTYIATSEH</sequence>
<evidence type="ECO:0000256" key="1">
    <source>
        <dbReference type="SAM" id="MobiDB-lite"/>
    </source>
</evidence>
<comment type="caution">
    <text evidence="3">The sequence shown here is derived from an EMBL/GenBank/DDBJ whole genome shotgun (WGS) entry which is preliminary data.</text>
</comment>
<keyword evidence="2" id="KW-0732">Signal</keyword>
<keyword evidence="4" id="KW-1185">Reference proteome</keyword>
<accession>A0ABP9J6T7</accession>
<feature type="compositionally biased region" description="Polar residues" evidence="1">
    <location>
        <begin position="29"/>
        <end position="50"/>
    </location>
</feature>
<evidence type="ECO:0000313" key="3">
    <source>
        <dbReference type="EMBL" id="GAA5021934.1"/>
    </source>
</evidence>
<evidence type="ECO:0000256" key="2">
    <source>
        <dbReference type="SAM" id="SignalP"/>
    </source>
</evidence>
<evidence type="ECO:0008006" key="5">
    <source>
        <dbReference type="Google" id="ProtNLM"/>
    </source>
</evidence>
<name>A0ABP9J6T7_9ACTN</name>
<gene>
    <name evidence="3" type="ORF">GCM10023335_53420</name>
</gene>
<proteinExistence type="predicted"/>
<reference evidence="4" key="1">
    <citation type="journal article" date="2019" name="Int. J. Syst. Evol. Microbiol.">
        <title>The Global Catalogue of Microorganisms (GCM) 10K type strain sequencing project: providing services to taxonomists for standard genome sequencing and annotation.</title>
        <authorList>
            <consortium name="The Broad Institute Genomics Platform"/>
            <consortium name="The Broad Institute Genome Sequencing Center for Infectious Disease"/>
            <person name="Wu L."/>
            <person name="Ma J."/>
        </authorList>
    </citation>
    <scope>NUCLEOTIDE SEQUENCE [LARGE SCALE GENOMIC DNA]</scope>
    <source>
        <strain evidence="4">JCM 18409</strain>
    </source>
</reference>
<feature type="signal peptide" evidence="2">
    <location>
        <begin position="1"/>
        <end position="22"/>
    </location>
</feature>
<protein>
    <recommendedName>
        <fullName evidence="5">Peptidase M4</fullName>
    </recommendedName>
</protein>
<feature type="region of interest" description="Disordered" evidence="1">
    <location>
        <begin position="28"/>
        <end position="68"/>
    </location>
</feature>
<organism evidence="3 4">
    <name type="scientific">Streptomyces siamensis</name>
    <dbReference type="NCBI Taxonomy" id="1274986"/>
    <lineage>
        <taxon>Bacteria</taxon>
        <taxon>Bacillati</taxon>
        <taxon>Actinomycetota</taxon>
        <taxon>Actinomycetes</taxon>
        <taxon>Kitasatosporales</taxon>
        <taxon>Streptomycetaceae</taxon>
        <taxon>Streptomyces</taxon>
    </lineage>
</organism>
<evidence type="ECO:0000313" key="4">
    <source>
        <dbReference type="Proteomes" id="UP001501759"/>
    </source>
</evidence>
<dbReference type="RefSeq" id="WP_345654430.1">
    <property type="nucleotide sequence ID" value="NZ_BAABKB010000021.1"/>
</dbReference>
<dbReference type="Proteomes" id="UP001501759">
    <property type="component" value="Unassembled WGS sequence"/>
</dbReference>
<feature type="chain" id="PRO_5045393207" description="Peptidase M4" evidence="2">
    <location>
        <begin position="23"/>
        <end position="244"/>
    </location>
</feature>